<reference evidence="2 3" key="1">
    <citation type="journal article" date="2008" name="Int. J. Syst. Evol. Microbiol.">
        <title>Description of Roseateles aquatilis sp. nov. and Roseateles terrae sp. nov., in the class Betaproteobacteria, and emended description of the genus Roseateles.</title>
        <authorList>
            <person name="Gomila M."/>
            <person name="Bowien B."/>
            <person name="Falsen E."/>
            <person name="Moore E.R."/>
            <person name="Lalucat J."/>
        </authorList>
    </citation>
    <scope>NUCLEOTIDE SEQUENCE [LARGE SCALE GENOMIC DNA]</scope>
    <source>
        <strain evidence="2 3">CCUG 48205</strain>
    </source>
</reference>
<dbReference type="AlphaFoldDB" id="A0A246IVA9"/>
<dbReference type="OrthoDB" id="1523296at2"/>
<protein>
    <recommendedName>
        <fullName evidence="4">Type VI secretion protein</fullName>
    </recommendedName>
</protein>
<evidence type="ECO:0008006" key="4">
    <source>
        <dbReference type="Google" id="ProtNLM"/>
    </source>
</evidence>
<dbReference type="PANTHER" id="PTHR35564">
    <property type="match status" value="1"/>
</dbReference>
<dbReference type="RefSeq" id="WP_088387963.1">
    <property type="nucleotide sequence ID" value="NZ_NIOF01000018.1"/>
</dbReference>
<dbReference type="EMBL" id="NIOF01000018">
    <property type="protein sequence ID" value="OWQ84152.1"/>
    <property type="molecule type" value="Genomic_DNA"/>
</dbReference>
<dbReference type="InterPro" id="IPR010732">
    <property type="entry name" value="T6SS_TssG-like"/>
</dbReference>
<feature type="compositionally biased region" description="Gly residues" evidence="1">
    <location>
        <begin position="7"/>
        <end position="19"/>
    </location>
</feature>
<feature type="region of interest" description="Disordered" evidence="1">
    <location>
        <begin position="1"/>
        <end position="42"/>
    </location>
</feature>
<feature type="compositionally biased region" description="Low complexity" evidence="1">
    <location>
        <begin position="411"/>
        <end position="431"/>
    </location>
</feature>
<sequence length="431" mass="46959">MNVGAAPGDGPGGTPGGLPTGVPSGVSSGTVGAAASSAASGAVGDERDPALLLLRQRERRTAREAALQSLFEDVESRPWAYDFFALLRRIEGLTPDAPRLGRGVRPSQEAIRLGEEPELDFAPAALASLTRGAGPAPRLGVRFFGLLGPQGPMPLHLTEYARERLHQRGDATLTRFLDVFHHRLLLHFYRAWAQSQPAVQHDRPASDRYGAWLGAAVGLDDGLRPRDSLPQTARLFQAGLHGGRAQHPEGLAKIVSLHFGVPVRIEQHVAHWLPVEDGERTRLGHARNRGERIGAVSPALGRNTTAGNKAWDRQYRFRVVLGPLTLRQYQRFLPDGDAWKPLNDWIRQYVGHNLQWELQPVLRRDEVPAAALSGQARLGFTSWTGRSGGRPHDHDRGDLRLHPRQRVRGRAPTSASMPASTPASTSQGAST</sequence>
<dbReference type="Proteomes" id="UP000197468">
    <property type="component" value="Unassembled WGS sequence"/>
</dbReference>
<dbReference type="Pfam" id="PF06996">
    <property type="entry name" value="T6SS_TssG"/>
    <property type="match status" value="1"/>
</dbReference>
<name>A0A246IVA9_9BURK</name>
<evidence type="ECO:0000313" key="3">
    <source>
        <dbReference type="Proteomes" id="UP000197468"/>
    </source>
</evidence>
<accession>A0A246IVA9</accession>
<evidence type="ECO:0000256" key="1">
    <source>
        <dbReference type="SAM" id="MobiDB-lite"/>
    </source>
</evidence>
<dbReference type="NCBIfam" id="TIGR03347">
    <property type="entry name" value="VI_chp_1"/>
    <property type="match status" value="1"/>
</dbReference>
<dbReference type="PANTHER" id="PTHR35564:SF4">
    <property type="entry name" value="CYTOPLASMIC PROTEIN"/>
    <property type="match status" value="1"/>
</dbReference>
<feature type="compositionally biased region" description="Low complexity" evidence="1">
    <location>
        <begin position="20"/>
        <end position="42"/>
    </location>
</feature>
<feature type="compositionally biased region" description="Basic and acidic residues" evidence="1">
    <location>
        <begin position="390"/>
        <end position="401"/>
    </location>
</feature>
<evidence type="ECO:0000313" key="2">
    <source>
        <dbReference type="EMBL" id="OWQ84152.1"/>
    </source>
</evidence>
<gene>
    <name evidence="2" type="ORF">CDN99_25065</name>
</gene>
<proteinExistence type="predicted"/>
<organism evidence="2 3">
    <name type="scientific">Roseateles aquatilis</name>
    <dbReference type="NCBI Taxonomy" id="431061"/>
    <lineage>
        <taxon>Bacteria</taxon>
        <taxon>Pseudomonadati</taxon>
        <taxon>Pseudomonadota</taxon>
        <taxon>Betaproteobacteria</taxon>
        <taxon>Burkholderiales</taxon>
        <taxon>Sphaerotilaceae</taxon>
        <taxon>Roseateles</taxon>
    </lineage>
</organism>
<comment type="caution">
    <text evidence="2">The sequence shown here is derived from an EMBL/GenBank/DDBJ whole genome shotgun (WGS) entry which is preliminary data.</text>
</comment>
<keyword evidence="3" id="KW-1185">Reference proteome</keyword>
<feature type="region of interest" description="Disordered" evidence="1">
    <location>
        <begin position="380"/>
        <end position="431"/>
    </location>
</feature>